<reference evidence="9 10" key="1">
    <citation type="journal article" date="2019" name="Int. J. Syst. Evol. Microbiol.">
        <title>The Global Catalogue of Microorganisms (GCM) 10K type strain sequencing project: providing services to taxonomists for standard genome sequencing and annotation.</title>
        <authorList>
            <consortium name="The Broad Institute Genomics Platform"/>
            <consortium name="The Broad Institute Genome Sequencing Center for Infectious Disease"/>
            <person name="Wu L."/>
            <person name="Ma J."/>
        </authorList>
    </citation>
    <scope>NUCLEOTIDE SEQUENCE [LARGE SCALE GENOMIC DNA]</scope>
    <source>
        <strain evidence="9 10">JCM 15481</strain>
    </source>
</reference>
<accession>A0ABN2XBF0</accession>
<dbReference type="PANTHER" id="PTHR30349">
    <property type="entry name" value="PHAGE INTEGRASE-RELATED"/>
    <property type="match status" value="1"/>
</dbReference>
<dbReference type="Pfam" id="PF14659">
    <property type="entry name" value="Phage_int_SAM_3"/>
    <property type="match status" value="1"/>
</dbReference>
<gene>
    <name evidence="9" type="ORF">GCM10009802_04970</name>
</gene>
<evidence type="ECO:0000256" key="5">
    <source>
        <dbReference type="PROSITE-ProRule" id="PRU01248"/>
    </source>
</evidence>
<dbReference type="InterPro" id="IPR011010">
    <property type="entry name" value="DNA_brk_join_enz"/>
</dbReference>
<dbReference type="InterPro" id="IPR010998">
    <property type="entry name" value="Integrase_recombinase_N"/>
</dbReference>
<evidence type="ECO:0000256" key="4">
    <source>
        <dbReference type="ARBA" id="ARBA00023172"/>
    </source>
</evidence>
<dbReference type="PROSITE" id="PS51898">
    <property type="entry name" value="TYR_RECOMBINASE"/>
    <property type="match status" value="1"/>
</dbReference>
<protein>
    <submittedName>
        <fullName evidence="9">Tyrosine-type recombinase/integrase</fullName>
    </submittedName>
</protein>
<keyword evidence="2" id="KW-0229">DNA integration</keyword>
<keyword evidence="3 5" id="KW-0238">DNA-binding</keyword>
<evidence type="ECO:0000256" key="1">
    <source>
        <dbReference type="ARBA" id="ARBA00008857"/>
    </source>
</evidence>
<comment type="similarity">
    <text evidence="1">Belongs to the 'phage' integrase family.</text>
</comment>
<evidence type="ECO:0000313" key="10">
    <source>
        <dbReference type="Proteomes" id="UP001500443"/>
    </source>
</evidence>
<evidence type="ECO:0000256" key="3">
    <source>
        <dbReference type="ARBA" id="ARBA00023125"/>
    </source>
</evidence>
<dbReference type="Pfam" id="PF00589">
    <property type="entry name" value="Phage_integrase"/>
    <property type="match status" value="1"/>
</dbReference>
<sequence>MATSRRGGGVTKRCECRGDDGRRLGASCPQLSKRSHGNYEMHQELPPDAEGKRRRFRRTGFTGSKDAQAALDRVRAILDLAGDDEDAQRRVGDLLQGIMRDRKTIPEPVEVSRRLGVGVPLDGKMQLGEWLDTWIATKKTRGTTTGSYRGHIENHLKPHLGHLRLDRLNVGHLQEMFDAIAEQNNVIAAENAARREQLARCTRGRPGAPKASERAKLAEERAKLAEMKPFRRVTGPATRQRIRSTLRAALNAAIARQLIVFNPAAHVELDSGRRRKPVLWTDEHIARWRETGIVPSPVMVWSPHLFGEFLDVAEGHRLYPYYHLIGFRGLRRGEGAGQGWADIDLDRGLLTVAAELVVDGGEVVETEPKTDGSAATIALDSVTVQVLRDHRARQGEERRAAGGTWVETGKVFTTETGEWVHPDVLSRVFRQLSDKAGLPPINLRDLRHVAATVQHAAGADLHAIKETLRHSTITLTSDTYTSLLPQVDRDIAERAAAVVPRARRRSPSTPALP</sequence>
<dbReference type="InterPro" id="IPR044068">
    <property type="entry name" value="CB"/>
</dbReference>
<evidence type="ECO:0000313" key="9">
    <source>
        <dbReference type="EMBL" id="GAA2108884.1"/>
    </source>
</evidence>
<dbReference type="InterPro" id="IPR002104">
    <property type="entry name" value="Integrase_catalytic"/>
</dbReference>
<evidence type="ECO:0000259" key="8">
    <source>
        <dbReference type="PROSITE" id="PS51900"/>
    </source>
</evidence>
<evidence type="ECO:0000256" key="6">
    <source>
        <dbReference type="SAM" id="MobiDB-lite"/>
    </source>
</evidence>
<comment type="caution">
    <text evidence="9">The sequence shown here is derived from an EMBL/GenBank/DDBJ whole genome shotgun (WGS) entry which is preliminary data.</text>
</comment>
<dbReference type="InterPro" id="IPR050090">
    <property type="entry name" value="Tyrosine_recombinase_XerCD"/>
</dbReference>
<dbReference type="Gene3D" id="1.10.150.130">
    <property type="match status" value="1"/>
</dbReference>
<name>A0ABN2XBF0_9ACTN</name>
<dbReference type="SUPFAM" id="SSF56349">
    <property type="entry name" value="DNA breaking-rejoining enzymes"/>
    <property type="match status" value="1"/>
</dbReference>
<dbReference type="Proteomes" id="UP001500443">
    <property type="component" value="Unassembled WGS sequence"/>
</dbReference>
<feature type="compositionally biased region" description="Basic and acidic residues" evidence="6">
    <location>
        <begin position="37"/>
        <end position="51"/>
    </location>
</feature>
<evidence type="ECO:0000259" key="7">
    <source>
        <dbReference type="PROSITE" id="PS51898"/>
    </source>
</evidence>
<dbReference type="InterPro" id="IPR013762">
    <property type="entry name" value="Integrase-like_cat_sf"/>
</dbReference>
<feature type="region of interest" description="Disordered" evidence="6">
    <location>
        <begin position="19"/>
        <end position="53"/>
    </location>
</feature>
<dbReference type="CDD" id="cd01189">
    <property type="entry name" value="INT_ICEBs1_C_like"/>
    <property type="match status" value="1"/>
</dbReference>
<feature type="domain" description="Core-binding (CB)" evidence="8">
    <location>
        <begin position="125"/>
        <end position="254"/>
    </location>
</feature>
<dbReference type="Gene3D" id="1.10.443.10">
    <property type="entry name" value="Intergrase catalytic core"/>
    <property type="match status" value="1"/>
</dbReference>
<keyword evidence="4" id="KW-0233">DNA recombination</keyword>
<dbReference type="PROSITE" id="PS51900">
    <property type="entry name" value="CB"/>
    <property type="match status" value="1"/>
</dbReference>
<dbReference type="PANTHER" id="PTHR30349:SF64">
    <property type="entry name" value="PROPHAGE INTEGRASE INTD-RELATED"/>
    <property type="match status" value="1"/>
</dbReference>
<organism evidence="9 10">
    <name type="scientific">Streptomyces synnematoformans</name>
    <dbReference type="NCBI Taxonomy" id="415721"/>
    <lineage>
        <taxon>Bacteria</taxon>
        <taxon>Bacillati</taxon>
        <taxon>Actinomycetota</taxon>
        <taxon>Actinomycetes</taxon>
        <taxon>Kitasatosporales</taxon>
        <taxon>Streptomycetaceae</taxon>
        <taxon>Streptomyces</taxon>
    </lineage>
</organism>
<feature type="domain" description="Tyr recombinase" evidence="7">
    <location>
        <begin position="296"/>
        <end position="493"/>
    </location>
</feature>
<keyword evidence="10" id="KW-1185">Reference proteome</keyword>
<dbReference type="RefSeq" id="WP_344287377.1">
    <property type="nucleotide sequence ID" value="NZ_BAAAPF010000004.1"/>
</dbReference>
<dbReference type="EMBL" id="BAAAPF010000004">
    <property type="protein sequence ID" value="GAA2108884.1"/>
    <property type="molecule type" value="Genomic_DNA"/>
</dbReference>
<evidence type="ECO:0000256" key="2">
    <source>
        <dbReference type="ARBA" id="ARBA00022908"/>
    </source>
</evidence>
<proteinExistence type="inferred from homology"/>
<dbReference type="InterPro" id="IPR004107">
    <property type="entry name" value="Integrase_SAM-like_N"/>
</dbReference>